<reference evidence="2" key="1">
    <citation type="journal article" date="2022" name="Syst. Appl. Microbiol.">
        <title>Natronocalculus amylovorans gen. nov., sp. nov., and Natranaeroarchaeum aerophilus sp. nov., dominant culturable amylolytic natronoarchaea from hypersaline soda lakes in southwestern Siberia.</title>
        <authorList>
            <person name="Sorokin D.Y."/>
            <person name="Elcheninov A.G."/>
            <person name="Khizhniak T.V."/>
            <person name="Koenen M."/>
            <person name="Bale N.J."/>
            <person name="Damste J.S.S."/>
            <person name="Kublanov I.V."/>
        </authorList>
    </citation>
    <scope>NUCLEOTIDE SEQUENCE</scope>
    <source>
        <strain evidence="2">AArc-St2</strain>
    </source>
</reference>
<reference evidence="2" key="2">
    <citation type="submission" date="2022-02" db="EMBL/GenBank/DDBJ databases">
        <authorList>
            <person name="Elcheninov A.G."/>
            <person name="Sorokin D.Y."/>
            <person name="Kublanov I.V."/>
        </authorList>
    </citation>
    <scope>NUCLEOTIDE SEQUENCE</scope>
    <source>
        <strain evidence="2">AArc-St2</strain>
    </source>
</reference>
<accession>A0AAE3FZQ6</accession>
<dbReference type="Proteomes" id="UP001203207">
    <property type="component" value="Unassembled WGS sequence"/>
</dbReference>
<comment type="caution">
    <text evidence="2">The sequence shown here is derived from an EMBL/GenBank/DDBJ whole genome shotgun (WGS) entry which is preliminary data.</text>
</comment>
<organism evidence="2 3">
    <name type="scientific">Natronocalculus amylovorans</name>
    <dbReference type="NCBI Taxonomy" id="2917812"/>
    <lineage>
        <taxon>Archaea</taxon>
        <taxon>Methanobacteriati</taxon>
        <taxon>Methanobacteriota</taxon>
        <taxon>Stenosarchaea group</taxon>
        <taxon>Halobacteria</taxon>
        <taxon>Halobacteriales</taxon>
        <taxon>Haloferacaceae</taxon>
        <taxon>Natronocalculus</taxon>
    </lineage>
</organism>
<dbReference type="AlphaFoldDB" id="A0AAE3FZQ6"/>
<keyword evidence="3" id="KW-1185">Reference proteome</keyword>
<evidence type="ECO:0000256" key="1">
    <source>
        <dbReference type="SAM" id="MobiDB-lite"/>
    </source>
</evidence>
<dbReference type="RefSeq" id="WP_250585411.1">
    <property type="nucleotide sequence ID" value="NZ_JAKRVX010000007.1"/>
</dbReference>
<feature type="region of interest" description="Disordered" evidence="1">
    <location>
        <begin position="131"/>
        <end position="167"/>
    </location>
</feature>
<gene>
    <name evidence="2" type="ORF">AArcSt2_13735</name>
</gene>
<name>A0AAE3FZQ6_9EURY</name>
<feature type="compositionally biased region" description="Acidic residues" evidence="1">
    <location>
        <begin position="145"/>
        <end position="160"/>
    </location>
</feature>
<sequence>MMSSIEITRRKTLIGAGLVIGGIAFTGQASARSDALEQELDTVRCATEQYTDVALARSDGYAMVSPYTPQMGFHFVNPERFAPDSEAEVDITEPPILVYYGDGEYQPEPGDEHDDDRDDELLLGAVEFAHVGDDGEPGTPANYFSDEESEMELDVSEEEGWNWTPGPDITAVHVWVHKDNPDGVFSPTNPEIN</sequence>
<evidence type="ECO:0000313" key="2">
    <source>
        <dbReference type="EMBL" id="MCL9817998.1"/>
    </source>
</evidence>
<protein>
    <submittedName>
        <fullName evidence="2">Uncharacterized protein</fullName>
    </submittedName>
</protein>
<evidence type="ECO:0000313" key="3">
    <source>
        <dbReference type="Proteomes" id="UP001203207"/>
    </source>
</evidence>
<dbReference type="EMBL" id="JAKRVX010000007">
    <property type="protein sequence ID" value="MCL9817998.1"/>
    <property type="molecule type" value="Genomic_DNA"/>
</dbReference>
<proteinExistence type="predicted"/>